<proteinExistence type="predicted"/>
<evidence type="ECO:0000313" key="1">
    <source>
        <dbReference type="EMBL" id="QJW96620.1"/>
    </source>
</evidence>
<sequence length="215" mass="23413">MTESDWITGPDQKVRLAISALSPRRQRLLAVAACRVLGERIEYPVVRAALDAAETFADTGKSKAALRRARQSLVSLRNEIYASRSHTNDAVGLSLFAVQVAVSENAVFGAVSQVLEALAIDDVPTEVARRRVYGPHREITGPPVPPTFAPAWRTDTAVLLAKQMYESRDFSTMPILADALQDAGCDSADILDHCRDMSQAHVRGCWVVDLVLGKS</sequence>
<protein>
    <submittedName>
        <fullName evidence="1">Uncharacterized protein</fullName>
    </submittedName>
</protein>
<dbReference type="Proteomes" id="UP000503447">
    <property type="component" value="Chromosome"/>
</dbReference>
<dbReference type="AlphaFoldDB" id="A0A6M5YTA8"/>
<gene>
    <name evidence="1" type="ORF">FTUN_4177</name>
</gene>
<reference evidence="2" key="1">
    <citation type="submission" date="2020-05" db="EMBL/GenBank/DDBJ databases">
        <title>Frigoriglobus tundricola gen. nov., sp. nov., a psychrotolerant cellulolytic planctomycete of the family Gemmataceae with two divergent copies of 16S rRNA gene.</title>
        <authorList>
            <person name="Kulichevskaya I.S."/>
            <person name="Ivanova A.A."/>
            <person name="Naumoff D.G."/>
            <person name="Beletsky A.V."/>
            <person name="Rijpstra W.I.C."/>
            <person name="Sinninghe Damste J.S."/>
            <person name="Mardanov A.V."/>
            <person name="Ravin N.V."/>
            <person name="Dedysh S.N."/>
        </authorList>
    </citation>
    <scope>NUCLEOTIDE SEQUENCE [LARGE SCALE GENOMIC DNA]</scope>
    <source>
        <strain evidence="2">PL17</strain>
    </source>
</reference>
<dbReference type="EMBL" id="CP053452">
    <property type="protein sequence ID" value="QJW96620.1"/>
    <property type="molecule type" value="Genomic_DNA"/>
</dbReference>
<accession>A0A6M5YTA8</accession>
<organism evidence="1 2">
    <name type="scientific">Frigoriglobus tundricola</name>
    <dbReference type="NCBI Taxonomy" id="2774151"/>
    <lineage>
        <taxon>Bacteria</taxon>
        <taxon>Pseudomonadati</taxon>
        <taxon>Planctomycetota</taxon>
        <taxon>Planctomycetia</taxon>
        <taxon>Gemmatales</taxon>
        <taxon>Gemmataceae</taxon>
        <taxon>Frigoriglobus</taxon>
    </lineage>
</organism>
<keyword evidence="2" id="KW-1185">Reference proteome</keyword>
<evidence type="ECO:0000313" key="2">
    <source>
        <dbReference type="Proteomes" id="UP000503447"/>
    </source>
</evidence>
<dbReference type="KEGG" id="ftj:FTUN_4177"/>
<name>A0A6M5YTA8_9BACT</name>